<feature type="chain" id="PRO_5046076875" evidence="3">
    <location>
        <begin position="43"/>
        <end position="374"/>
    </location>
</feature>
<feature type="signal peptide" evidence="3">
    <location>
        <begin position="1"/>
        <end position="42"/>
    </location>
</feature>
<evidence type="ECO:0000313" key="4">
    <source>
        <dbReference type="EMBL" id="MDM8274377.1"/>
    </source>
</evidence>
<keyword evidence="5" id="KW-1185">Reference proteome</keyword>
<proteinExistence type="predicted"/>
<evidence type="ECO:0000313" key="5">
    <source>
        <dbReference type="Proteomes" id="UP001529421"/>
    </source>
</evidence>
<reference evidence="5" key="1">
    <citation type="submission" date="2023-06" db="EMBL/GenBank/DDBJ databases">
        <title>Identification and characterization of horizontal gene transfer across gut microbiota members of farm animals based on homology search.</title>
        <authorList>
            <person name="Zeman M."/>
            <person name="Kubasova T."/>
            <person name="Jahodarova E."/>
            <person name="Nykrynova M."/>
            <person name="Rychlik I."/>
        </authorList>
    </citation>
    <scope>NUCLEOTIDE SEQUENCE [LARGE SCALE GENOMIC DNA]</scope>
    <source>
        <strain evidence="5">154_Feed</strain>
    </source>
</reference>
<keyword evidence="1" id="KW-0175">Coiled coil</keyword>
<dbReference type="Gene3D" id="6.10.250.3150">
    <property type="match status" value="1"/>
</dbReference>
<feature type="coiled-coil region" evidence="1">
    <location>
        <begin position="55"/>
        <end position="106"/>
    </location>
</feature>
<evidence type="ECO:0000256" key="2">
    <source>
        <dbReference type="SAM" id="MobiDB-lite"/>
    </source>
</evidence>
<comment type="caution">
    <text evidence="4">The sequence shown here is derived from an EMBL/GenBank/DDBJ whole genome shotgun (WGS) entry which is preliminary data.</text>
</comment>
<feature type="region of interest" description="Disordered" evidence="2">
    <location>
        <begin position="210"/>
        <end position="241"/>
    </location>
</feature>
<protein>
    <submittedName>
        <fullName evidence="4">Uncharacterized protein</fullName>
    </submittedName>
</protein>
<keyword evidence="3" id="KW-0732">Signal</keyword>
<evidence type="ECO:0000256" key="3">
    <source>
        <dbReference type="SAM" id="SignalP"/>
    </source>
</evidence>
<organism evidence="4 5">
    <name type="scientific">Enorma phocaeensis</name>
    <dbReference type="NCBI Taxonomy" id="1871019"/>
    <lineage>
        <taxon>Bacteria</taxon>
        <taxon>Bacillati</taxon>
        <taxon>Actinomycetota</taxon>
        <taxon>Coriobacteriia</taxon>
        <taxon>Coriobacteriales</taxon>
        <taxon>Coriobacteriaceae</taxon>
        <taxon>Enorma</taxon>
    </lineage>
</organism>
<dbReference type="RefSeq" id="WP_289544316.1">
    <property type="nucleotide sequence ID" value="NZ_JAUDDZ010000002.1"/>
</dbReference>
<dbReference type="Proteomes" id="UP001529421">
    <property type="component" value="Unassembled WGS sequence"/>
</dbReference>
<name>A0ABT7V795_9ACTN</name>
<sequence length="374" mass="39901">MRDSKRSIISVVASKPARALTCAALAVAFAATPVLSPVSAYAVSAETQSELSSATEQVEASAKAYDEAVAKLEELQAKIDENTANITEIEAQLPEAQERASEALKELYKFQKGSNPLAGLVLNAESLSDFITTCVYMDQIQSSSNEAIENLNAMQQELEQQKVELDQAKTQLEQEKQTAADALATAQQLRADAQAKAEAEAAAELAAMADDTTPGTGEGESGGNPNSSAGTSGESINVPVESGGVNWNVSREEFVAEWGPRIDAYLEGSPLAGYGNTFASAAWQYGVDPRWSPAISCIESTKGVHCANSYNAWGMSASGGGWRSFGSWEEAIDEHVSYLKRVYGSTLTPAAAKKYCPPTWQDWYNKVAGQMNLI</sequence>
<feature type="coiled-coil region" evidence="1">
    <location>
        <begin position="137"/>
        <end position="192"/>
    </location>
</feature>
<evidence type="ECO:0000256" key="1">
    <source>
        <dbReference type="SAM" id="Coils"/>
    </source>
</evidence>
<gene>
    <name evidence="4" type="ORF">QUW28_02515</name>
</gene>
<accession>A0ABT7V795</accession>
<dbReference type="EMBL" id="JAUDDZ010000002">
    <property type="protein sequence ID" value="MDM8274377.1"/>
    <property type="molecule type" value="Genomic_DNA"/>
</dbReference>